<protein>
    <submittedName>
        <fullName evidence="2">Methyltransferase domain-containing protein</fullName>
    </submittedName>
</protein>
<dbReference type="InterPro" id="IPR013216">
    <property type="entry name" value="Methyltransf_11"/>
</dbReference>
<dbReference type="InterPro" id="IPR029063">
    <property type="entry name" value="SAM-dependent_MTases_sf"/>
</dbReference>
<reference evidence="2 3" key="1">
    <citation type="submission" date="2016-10" db="EMBL/GenBank/DDBJ databases">
        <authorList>
            <person name="Varghese N."/>
            <person name="Submissions S."/>
        </authorList>
    </citation>
    <scope>NUCLEOTIDE SEQUENCE [LARGE SCALE GENOMIC DNA]</scope>
    <source>
        <strain evidence="2 3">CGMCC 1.6497</strain>
    </source>
</reference>
<evidence type="ECO:0000259" key="1">
    <source>
        <dbReference type="Pfam" id="PF08241"/>
    </source>
</evidence>
<dbReference type="GO" id="GO:0032259">
    <property type="term" value="P:methylation"/>
    <property type="evidence" value="ECO:0007669"/>
    <property type="project" value="UniProtKB-KW"/>
</dbReference>
<evidence type="ECO:0000313" key="3">
    <source>
        <dbReference type="Proteomes" id="UP000198795"/>
    </source>
</evidence>
<gene>
    <name evidence="2" type="ORF">SAMN04488061_2875</name>
</gene>
<dbReference type="SUPFAM" id="SSF53335">
    <property type="entry name" value="S-adenosyl-L-methionine-dependent methyltransferases"/>
    <property type="match status" value="1"/>
</dbReference>
<accession>A0A1H0SH09</accession>
<name>A0A1H0SH09_9HYPH</name>
<dbReference type="Proteomes" id="UP000198795">
    <property type="component" value="Unassembled WGS sequence"/>
</dbReference>
<dbReference type="GO" id="GO:0008168">
    <property type="term" value="F:methyltransferase activity"/>
    <property type="evidence" value="ECO:0007669"/>
    <property type="project" value="UniProtKB-KW"/>
</dbReference>
<evidence type="ECO:0000313" key="2">
    <source>
        <dbReference type="EMBL" id="SDP40456.1"/>
    </source>
</evidence>
<comment type="caution">
    <text evidence="2">The sequence shown here is derived from an EMBL/GenBank/DDBJ whole genome shotgun (WGS) entry which is preliminary data.</text>
</comment>
<dbReference type="Pfam" id="PF08241">
    <property type="entry name" value="Methyltransf_11"/>
    <property type="match status" value="1"/>
</dbReference>
<keyword evidence="3" id="KW-1185">Reference proteome</keyword>
<keyword evidence="2" id="KW-0489">Methyltransferase</keyword>
<dbReference type="EMBL" id="FNJC01000004">
    <property type="protein sequence ID" value="SDP40456.1"/>
    <property type="molecule type" value="Genomic_DNA"/>
</dbReference>
<feature type="domain" description="Methyltransferase type 11" evidence="1">
    <location>
        <begin position="49"/>
        <end position="130"/>
    </location>
</feature>
<proteinExistence type="predicted"/>
<dbReference type="RefSeq" id="WP_090229687.1">
    <property type="nucleotide sequence ID" value="NZ_FNJC01000004.1"/>
</dbReference>
<sequence>MSKTLKRQRRHELAKYQRAYEAANYKMKSERRQDAVNDIAALPIRGALLDVGCGRGEMLAEAEDLGFSPVQGTETVPALIDGQRVVAARVDALPFPDKAFDVTTMFDVIEHLIPGDDERACRELARVAKHHIVLTANNKRSRNKAGDELHINRRPYDEWDRLFRKWFEGHAVTWIKGERHYISEAWRIDLA</sequence>
<organism evidence="2 3">
    <name type="scientific">Filomicrobium insigne</name>
    <dbReference type="NCBI Taxonomy" id="418854"/>
    <lineage>
        <taxon>Bacteria</taxon>
        <taxon>Pseudomonadati</taxon>
        <taxon>Pseudomonadota</taxon>
        <taxon>Alphaproteobacteria</taxon>
        <taxon>Hyphomicrobiales</taxon>
        <taxon>Hyphomicrobiaceae</taxon>
        <taxon>Filomicrobium</taxon>
    </lineage>
</organism>
<keyword evidence="2" id="KW-0808">Transferase</keyword>
<dbReference type="Gene3D" id="3.40.50.150">
    <property type="entry name" value="Vaccinia Virus protein VP39"/>
    <property type="match status" value="1"/>
</dbReference>